<dbReference type="Proteomes" id="UP000002051">
    <property type="component" value="Chromosome 5"/>
</dbReference>
<dbReference type="AlphaFoldDB" id="G7K695"/>
<evidence type="ECO:0000259" key="1">
    <source>
        <dbReference type="Pfam" id="PF13020"/>
    </source>
</evidence>
<organism evidence="2 4">
    <name type="scientific">Medicago truncatula</name>
    <name type="common">Barrel medic</name>
    <name type="synonym">Medicago tribuloides</name>
    <dbReference type="NCBI Taxonomy" id="3880"/>
    <lineage>
        <taxon>Eukaryota</taxon>
        <taxon>Viridiplantae</taxon>
        <taxon>Streptophyta</taxon>
        <taxon>Embryophyta</taxon>
        <taxon>Tracheophyta</taxon>
        <taxon>Spermatophyta</taxon>
        <taxon>Magnoliopsida</taxon>
        <taxon>eudicotyledons</taxon>
        <taxon>Gunneridae</taxon>
        <taxon>Pentapetalae</taxon>
        <taxon>rosids</taxon>
        <taxon>fabids</taxon>
        <taxon>Fabales</taxon>
        <taxon>Fabaceae</taxon>
        <taxon>Papilionoideae</taxon>
        <taxon>50 kb inversion clade</taxon>
        <taxon>NPAAA clade</taxon>
        <taxon>Hologalegina</taxon>
        <taxon>IRL clade</taxon>
        <taxon>Trifolieae</taxon>
        <taxon>Medicago</taxon>
    </lineage>
</organism>
<reference evidence="2 4" key="2">
    <citation type="journal article" date="2014" name="BMC Genomics">
        <title>An improved genome release (version Mt4.0) for the model legume Medicago truncatula.</title>
        <authorList>
            <person name="Tang H."/>
            <person name="Krishnakumar V."/>
            <person name="Bidwell S."/>
            <person name="Rosen B."/>
            <person name="Chan A."/>
            <person name="Zhou S."/>
            <person name="Gentzbittel L."/>
            <person name="Childs K.L."/>
            <person name="Yandell M."/>
            <person name="Gundlach H."/>
            <person name="Mayer K.F."/>
            <person name="Schwartz D.C."/>
            <person name="Town C.D."/>
        </authorList>
    </citation>
    <scope>GENOME REANNOTATION</scope>
    <source>
        <strain evidence="3 4">cv. Jemalong A17</strain>
    </source>
</reference>
<protein>
    <submittedName>
        <fullName evidence="2">DUF3883 domain protein</fullName>
    </submittedName>
</protein>
<evidence type="ECO:0000313" key="2">
    <source>
        <dbReference type="EMBL" id="AES98479.2"/>
    </source>
</evidence>
<accession>G7K695</accession>
<dbReference type="PaxDb" id="3880-AES98479"/>
<evidence type="ECO:0000313" key="3">
    <source>
        <dbReference type="EnsemblPlants" id="AES98479"/>
    </source>
</evidence>
<feature type="domain" description="Protein NO VEIN C-terminal" evidence="1">
    <location>
        <begin position="391"/>
        <end position="483"/>
    </location>
</feature>
<reference evidence="2 4" key="1">
    <citation type="journal article" date="2011" name="Nature">
        <title>The Medicago genome provides insight into the evolution of rhizobial symbioses.</title>
        <authorList>
            <person name="Young N.D."/>
            <person name="Debelle F."/>
            <person name="Oldroyd G.E."/>
            <person name="Geurts R."/>
            <person name="Cannon S.B."/>
            <person name="Udvardi M.K."/>
            <person name="Benedito V.A."/>
            <person name="Mayer K.F."/>
            <person name="Gouzy J."/>
            <person name="Schoof H."/>
            <person name="Van de Peer Y."/>
            <person name="Proost S."/>
            <person name="Cook D.R."/>
            <person name="Meyers B.C."/>
            <person name="Spannagl M."/>
            <person name="Cheung F."/>
            <person name="De Mita S."/>
            <person name="Krishnakumar V."/>
            <person name="Gundlach H."/>
            <person name="Zhou S."/>
            <person name="Mudge J."/>
            <person name="Bharti A.K."/>
            <person name="Murray J.D."/>
            <person name="Naoumkina M.A."/>
            <person name="Rosen B."/>
            <person name="Silverstein K.A."/>
            <person name="Tang H."/>
            <person name="Rombauts S."/>
            <person name="Zhao P.X."/>
            <person name="Zhou P."/>
            <person name="Barbe V."/>
            <person name="Bardou P."/>
            <person name="Bechner M."/>
            <person name="Bellec A."/>
            <person name="Berger A."/>
            <person name="Berges H."/>
            <person name="Bidwell S."/>
            <person name="Bisseling T."/>
            <person name="Choisne N."/>
            <person name="Couloux A."/>
            <person name="Denny R."/>
            <person name="Deshpande S."/>
            <person name="Dai X."/>
            <person name="Doyle J.J."/>
            <person name="Dudez A.M."/>
            <person name="Farmer A.D."/>
            <person name="Fouteau S."/>
            <person name="Franken C."/>
            <person name="Gibelin C."/>
            <person name="Gish J."/>
            <person name="Goldstein S."/>
            <person name="Gonzalez A.J."/>
            <person name="Green P.J."/>
            <person name="Hallab A."/>
            <person name="Hartog M."/>
            <person name="Hua A."/>
            <person name="Humphray S.J."/>
            <person name="Jeong D.H."/>
            <person name="Jing Y."/>
            <person name="Jocker A."/>
            <person name="Kenton S.M."/>
            <person name="Kim D.J."/>
            <person name="Klee K."/>
            <person name="Lai H."/>
            <person name="Lang C."/>
            <person name="Lin S."/>
            <person name="Macmil S.L."/>
            <person name="Magdelenat G."/>
            <person name="Matthews L."/>
            <person name="McCorrison J."/>
            <person name="Monaghan E.L."/>
            <person name="Mun J.H."/>
            <person name="Najar F.Z."/>
            <person name="Nicholson C."/>
            <person name="Noirot C."/>
            <person name="O'Bleness M."/>
            <person name="Paule C.R."/>
            <person name="Poulain J."/>
            <person name="Prion F."/>
            <person name="Qin B."/>
            <person name="Qu C."/>
            <person name="Retzel E.F."/>
            <person name="Riddle C."/>
            <person name="Sallet E."/>
            <person name="Samain S."/>
            <person name="Samson N."/>
            <person name="Sanders I."/>
            <person name="Saurat O."/>
            <person name="Scarpelli C."/>
            <person name="Schiex T."/>
            <person name="Segurens B."/>
            <person name="Severin A.J."/>
            <person name="Sherrier D.J."/>
            <person name="Shi R."/>
            <person name="Sims S."/>
            <person name="Singer S.R."/>
            <person name="Sinharoy S."/>
            <person name="Sterck L."/>
            <person name="Viollet A."/>
            <person name="Wang B.B."/>
            <person name="Wang K."/>
            <person name="Wang M."/>
            <person name="Wang X."/>
            <person name="Warfsmann J."/>
            <person name="Weissenbach J."/>
            <person name="White D.D."/>
            <person name="White J.D."/>
            <person name="Wiley G.B."/>
            <person name="Wincker P."/>
            <person name="Xing Y."/>
            <person name="Yang L."/>
            <person name="Yao Z."/>
            <person name="Ying F."/>
            <person name="Zhai J."/>
            <person name="Zhou L."/>
            <person name="Zuber A."/>
            <person name="Denarie J."/>
            <person name="Dixon R.A."/>
            <person name="May G.D."/>
            <person name="Schwartz D.C."/>
            <person name="Rogers J."/>
            <person name="Quetier F."/>
            <person name="Town C.D."/>
            <person name="Roe B.A."/>
        </authorList>
    </citation>
    <scope>NUCLEOTIDE SEQUENCE [LARGE SCALE GENOMIC DNA]</scope>
    <source>
        <strain evidence="2">A17</strain>
        <strain evidence="3 4">cv. Jemalong A17</strain>
    </source>
</reference>
<name>G7K695_MEDTR</name>
<dbReference type="InterPro" id="IPR024975">
    <property type="entry name" value="NOV_C"/>
</dbReference>
<dbReference type="EMBL" id="CM001221">
    <property type="protein sequence ID" value="AES98479.2"/>
    <property type="molecule type" value="Genomic_DNA"/>
</dbReference>
<sequence length="511" mass="59196">MESEETLNTYRAAFREAFDGQRLQLKDARSGLKDPVHSEFTDASKRIKYRKLGSALELLILLNNSEATLIWAAFAAVHTTTVPSRLLYFKDVFVFGEYTDIISNHPKVLQADKSKKPRFHVHPLHRTFLMEVYWLRKDIIDKTFSDVLETAKKTFTEHKEKPDWKNYLRYLKGIGKFSMKKDVMGKHLLELCNNDDLLAGILMSGSEQLYSKDGSFLLKSTENEFCLKDKLGFGDALSRAFDMNYLALNRLSRGNFTFECVKSFEKKLLKNCWNVFQLSFLKLKVTETYLNYYESMKVNTDVNPGDEEIPADAEPAVIQGLDVAEQAVKEVHVNLPHSPEFNDVEVKEVEEEGKRKYIELIHELGFKRKYSVAEKMVEITHDEAKAIGFKGEAFAYGYYHDRFEDTYAVVLMNQGEESGLSYDIGLCDKTKVQSKESDSFIEVKSISKKNMDWFFMSKNEFELGLDKKKDYIIAHIYIDEKQKDDKLKYRVTEYSNPASEESELELYMTRA</sequence>
<dbReference type="HOGENOM" id="CLU_533602_0_0_1"/>
<reference evidence="3" key="3">
    <citation type="submission" date="2015-04" db="UniProtKB">
        <authorList>
            <consortium name="EnsemblPlants"/>
        </authorList>
    </citation>
    <scope>IDENTIFICATION</scope>
    <source>
        <strain evidence="3">cv. Jemalong A17</strain>
    </source>
</reference>
<proteinExistence type="predicted"/>
<accession>A0A0C3XN92</accession>
<dbReference type="EnsemblPlants" id="AES98479">
    <property type="protein sequence ID" value="AES98479"/>
    <property type="gene ID" value="MTR_5g069070"/>
</dbReference>
<keyword evidence="4" id="KW-1185">Reference proteome</keyword>
<dbReference type="Pfam" id="PF13020">
    <property type="entry name" value="NOV_C"/>
    <property type="match status" value="1"/>
</dbReference>
<evidence type="ECO:0000313" key="4">
    <source>
        <dbReference type="Proteomes" id="UP000002051"/>
    </source>
</evidence>
<gene>
    <name evidence="2" type="ordered locus">MTR_5g069070</name>
</gene>